<dbReference type="AlphaFoldDB" id="A0A850WLQ1"/>
<dbReference type="GO" id="GO:0035023">
    <property type="term" value="P:regulation of Rho protein signal transduction"/>
    <property type="evidence" value="ECO:0007669"/>
    <property type="project" value="TreeGrafter"/>
</dbReference>
<dbReference type="PANTHER" id="PTHR12287">
    <property type="entry name" value="EPIDERMAL GROWTH FACTOR RECEPTOR KINASE SUBSTRATE EPS8-RELATED PROTEIN"/>
    <property type="match status" value="1"/>
</dbReference>
<dbReference type="SUPFAM" id="SSF50729">
    <property type="entry name" value="PH domain-like"/>
    <property type="match status" value="1"/>
</dbReference>
<protein>
    <submittedName>
        <fullName evidence="3">ES8L3 protein</fullName>
    </submittedName>
</protein>
<evidence type="ECO:0000313" key="4">
    <source>
        <dbReference type="Proteomes" id="UP000653271"/>
    </source>
</evidence>
<feature type="region of interest" description="Disordered" evidence="1">
    <location>
        <begin position="1"/>
        <end position="31"/>
    </location>
</feature>
<dbReference type="InterPro" id="IPR033928">
    <property type="entry name" value="EPS8_PTB"/>
</dbReference>
<evidence type="ECO:0000256" key="1">
    <source>
        <dbReference type="SAM" id="MobiDB-lite"/>
    </source>
</evidence>
<dbReference type="OrthoDB" id="4680325at2759"/>
<organism evidence="3 4">
    <name type="scientific">Piaya cayana</name>
    <name type="common">Common squirrel cuckoo</name>
    <dbReference type="NCBI Taxonomy" id="33601"/>
    <lineage>
        <taxon>Eukaryota</taxon>
        <taxon>Metazoa</taxon>
        <taxon>Chordata</taxon>
        <taxon>Craniata</taxon>
        <taxon>Vertebrata</taxon>
        <taxon>Euteleostomi</taxon>
        <taxon>Archelosauria</taxon>
        <taxon>Archosauria</taxon>
        <taxon>Dinosauria</taxon>
        <taxon>Saurischia</taxon>
        <taxon>Theropoda</taxon>
        <taxon>Coelurosauria</taxon>
        <taxon>Aves</taxon>
        <taxon>Neognathae</taxon>
        <taxon>Neoaves</taxon>
        <taxon>Otidimorphae</taxon>
        <taxon>Cuculiformes</taxon>
        <taxon>Coccyzidae</taxon>
        <taxon>Piaya</taxon>
    </lineage>
</organism>
<feature type="non-terminal residue" evidence="3">
    <location>
        <position position="160"/>
    </location>
</feature>
<dbReference type="Gene3D" id="2.30.29.30">
    <property type="entry name" value="Pleckstrin-homology domain (PH domain)/Phosphotyrosine-binding domain (PTB)"/>
    <property type="match status" value="1"/>
</dbReference>
<dbReference type="GO" id="GO:0003779">
    <property type="term" value="F:actin binding"/>
    <property type="evidence" value="ECO:0007669"/>
    <property type="project" value="TreeGrafter"/>
</dbReference>
<name>A0A850WLQ1_PIACA</name>
<dbReference type="Pfam" id="PF08416">
    <property type="entry name" value="PTB"/>
    <property type="match status" value="1"/>
</dbReference>
<proteinExistence type="predicted"/>
<dbReference type="InterPro" id="IPR011993">
    <property type="entry name" value="PH-like_dom_sf"/>
</dbReference>
<dbReference type="GO" id="GO:0032587">
    <property type="term" value="C:ruffle membrane"/>
    <property type="evidence" value="ECO:0007669"/>
    <property type="project" value="TreeGrafter"/>
</dbReference>
<dbReference type="GO" id="GO:0007266">
    <property type="term" value="P:Rho protein signal transduction"/>
    <property type="evidence" value="ECO:0007669"/>
    <property type="project" value="TreeGrafter"/>
</dbReference>
<dbReference type="CDD" id="cd01210">
    <property type="entry name" value="PTB_EPS8"/>
    <property type="match status" value="1"/>
</dbReference>
<dbReference type="EMBL" id="WAAB01004034">
    <property type="protein sequence ID" value="NWH71250.1"/>
    <property type="molecule type" value="Genomic_DNA"/>
</dbReference>
<accession>A0A850WLQ1</accession>
<feature type="compositionally biased region" description="Polar residues" evidence="1">
    <location>
        <begin position="19"/>
        <end position="31"/>
    </location>
</feature>
<feature type="non-terminal residue" evidence="3">
    <location>
        <position position="1"/>
    </location>
</feature>
<feature type="domain" description="PTB" evidence="2">
    <location>
        <begin position="54"/>
        <end position="158"/>
    </location>
</feature>
<dbReference type="InterPro" id="IPR013625">
    <property type="entry name" value="PTB"/>
</dbReference>
<evidence type="ECO:0000259" key="2">
    <source>
        <dbReference type="Pfam" id="PF08416"/>
    </source>
</evidence>
<comment type="caution">
    <text evidence="3">The sequence shown here is derived from an EMBL/GenBank/DDBJ whole genome shotgun (WGS) entry which is preliminary data.</text>
</comment>
<dbReference type="GO" id="GO:0031982">
    <property type="term" value="C:vesicle"/>
    <property type="evidence" value="ECO:0007669"/>
    <property type="project" value="TreeGrafter"/>
</dbReference>
<evidence type="ECO:0000313" key="3">
    <source>
        <dbReference type="EMBL" id="NWH71250.1"/>
    </source>
</evidence>
<gene>
    <name evidence="3" type="primary">Eps8l3</name>
    <name evidence="3" type="ORF">PIACAY_R15363</name>
</gene>
<sequence>AGDKCPSIWSSRNEYDDSSPFQQTINFTRPSGKSIYNQRKDYSQTLSKPQSDFQHHVEHLLTMRLEGNMRSIEDCLAHLKVLDSQGRVWGQDLILQVKDHELVLRDVESKEELDTFPLGSVQGCLTALDICTYNSVLAVSVQEKSPPGSSVLLFQCENPG</sequence>
<dbReference type="PANTHER" id="PTHR12287:SF22">
    <property type="entry name" value="EPIDERMAL GROWTH FACTOR RECEPTOR KINASE SUBSTRATE 8-LIKE PROTEIN 3"/>
    <property type="match status" value="1"/>
</dbReference>
<dbReference type="InterPro" id="IPR039801">
    <property type="entry name" value="EPS8-like"/>
</dbReference>
<reference evidence="3" key="1">
    <citation type="submission" date="2019-09" db="EMBL/GenBank/DDBJ databases">
        <title>Bird 10,000 Genomes (B10K) Project - Family phase.</title>
        <authorList>
            <person name="Zhang G."/>
        </authorList>
    </citation>
    <scope>NUCLEOTIDE SEQUENCE</scope>
    <source>
        <strain evidence="3">B10K-DU-008-47</strain>
        <tissue evidence="3">Mixed tissue sample</tissue>
    </source>
</reference>
<dbReference type="Proteomes" id="UP000653271">
    <property type="component" value="Unassembled WGS sequence"/>
</dbReference>
<dbReference type="GO" id="GO:1900029">
    <property type="term" value="P:positive regulation of ruffle assembly"/>
    <property type="evidence" value="ECO:0007669"/>
    <property type="project" value="TreeGrafter"/>
</dbReference>
<keyword evidence="4" id="KW-1185">Reference proteome</keyword>